<feature type="non-terminal residue" evidence="1">
    <location>
        <position position="25"/>
    </location>
</feature>
<sequence>MLTLKIKDLYKNFGSTEVLKKINLD</sequence>
<accession>A0A381ZVS0</accession>
<evidence type="ECO:0000313" key="1">
    <source>
        <dbReference type="EMBL" id="SVA92833.1"/>
    </source>
</evidence>
<protein>
    <submittedName>
        <fullName evidence="1">Uncharacterized protein</fullName>
    </submittedName>
</protein>
<gene>
    <name evidence="1" type="ORF">METZ01_LOCUS145687</name>
</gene>
<name>A0A381ZVS0_9ZZZZ</name>
<reference evidence="1" key="1">
    <citation type="submission" date="2018-05" db="EMBL/GenBank/DDBJ databases">
        <authorList>
            <person name="Lanie J.A."/>
            <person name="Ng W.-L."/>
            <person name="Kazmierczak K.M."/>
            <person name="Andrzejewski T.M."/>
            <person name="Davidsen T.M."/>
            <person name="Wayne K.J."/>
            <person name="Tettelin H."/>
            <person name="Glass J.I."/>
            <person name="Rusch D."/>
            <person name="Podicherti R."/>
            <person name="Tsui H.-C.T."/>
            <person name="Winkler M.E."/>
        </authorList>
    </citation>
    <scope>NUCLEOTIDE SEQUENCE</scope>
</reference>
<organism evidence="1">
    <name type="scientific">marine metagenome</name>
    <dbReference type="NCBI Taxonomy" id="408172"/>
    <lineage>
        <taxon>unclassified sequences</taxon>
        <taxon>metagenomes</taxon>
        <taxon>ecological metagenomes</taxon>
    </lineage>
</organism>
<dbReference type="EMBL" id="UINC01022692">
    <property type="protein sequence ID" value="SVA92833.1"/>
    <property type="molecule type" value="Genomic_DNA"/>
</dbReference>
<dbReference type="AlphaFoldDB" id="A0A381ZVS0"/>
<proteinExistence type="predicted"/>